<keyword evidence="2" id="KW-0288">FMN</keyword>
<dbReference type="InterPro" id="IPR051796">
    <property type="entry name" value="ISF_SsuE-like"/>
</dbReference>
<name>A0ABU1YLX0_ROSSA</name>
<evidence type="ECO:0000256" key="2">
    <source>
        <dbReference type="ARBA" id="ARBA00022643"/>
    </source>
</evidence>
<dbReference type="Pfam" id="PF02525">
    <property type="entry name" value="Flavodoxin_2"/>
    <property type="match status" value="1"/>
</dbReference>
<dbReference type="PANTHER" id="PTHR43278:SF4">
    <property type="entry name" value="NAD(P)H-DEPENDENT FMN-CONTAINING OXIDOREDUCTASE YWQN-RELATED"/>
    <property type="match status" value="1"/>
</dbReference>
<evidence type="ECO:0000259" key="3">
    <source>
        <dbReference type="Pfam" id="PF02525"/>
    </source>
</evidence>
<dbReference type="SUPFAM" id="SSF52218">
    <property type="entry name" value="Flavoproteins"/>
    <property type="match status" value="1"/>
</dbReference>
<reference evidence="4 5" key="1">
    <citation type="submission" date="2023-07" db="EMBL/GenBank/DDBJ databases">
        <title>Sorghum-associated microbial communities from plants grown in Nebraska, USA.</title>
        <authorList>
            <person name="Schachtman D."/>
        </authorList>
    </citation>
    <scope>NUCLEOTIDE SEQUENCE [LARGE SCALE GENOMIC DNA]</scope>
    <source>
        <strain evidence="4 5">BE314</strain>
    </source>
</reference>
<evidence type="ECO:0000313" key="4">
    <source>
        <dbReference type="EMBL" id="MDR7269853.1"/>
    </source>
</evidence>
<sequence length="198" mass="21402">MIDPVNRRVLVLLASTRADGNAELMARAAVAALPADVEVRWLRLAELALPPFEDIRHEGSGQYPEPEGDLGRVLKDTLWATDLLVAAPLYWYSVPAPLKLYLDHWSGFMRVPGVDFKPRMAGKAMHVLCATSSGEEPHLAQPLLDCLRFSADYMKMHWGGAVLGDGSKPGDVLQDEAAMAAAARLLVNGAASAQRSGT</sequence>
<organism evidence="4 5">
    <name type="scientific">Roseateles saccharophilus</name>
    <name type="common">Pseudomonas saccharophila</name>
    <dbReference type="NCBI Taxonomy" id="304"/>
    <lineage>
        <taxon>Bacteria</taxon>
        <taxon>Pseudomonadati</taxon>
        <taxon>Pseudomonadota</taxon>
        <taxon>Betaproteobacteria</taxon>
        <taxon>Burkholderiales</taxon>
        <taxon>Sphaerotilaceae</taxon>
        <taxon>Roseateles</taxon>
    </lineage>
</organism>
<dbReference type="PANTHER" id="PTHR43278">
    <property type="entry name" value="NAD(P)H-DEPENDENT FMN-CONTAINING OXIDOREDUCTASE YWQN-RELATED"/>
    <property type="match status" value="1"/>
</dbReference>
<accession>A0ABU1YLX0</accession>
<dbReference type="InterPro" id="IPR029039">
    <property type="entry name" value="Flavoprotein-like_sf"/>
</dbReference>
<comment type="caution">
    <text evidence="4">The sequence shown here is derived from an EMBL/GenBank/DDBJ whole genome shotgun (WGS) entry which is preliminary data.</text>
</comment>
<evidence type="ECO:0000313" key="5">
    <source>
        <dbReference type="Proteomes" id="UP001180453"/>
    </source>
</evidence>
<keyword evidence="1" id="KW-0285">Flavoprotein</keyword>
<dbReference type="Gene3D" id="3.40.50.360">
    <property type="match status" value="1"/>
</dbReference>
<evidence type="ECO:0000256" key="1">
    <source>
        <dbReference type="ARBA" id="ARBA00022630"/>
    </source>
</evidence>
<dbReference type="RefSeq" id="WP_310265027.1">
    <property type="nucleotide sequence ID" value="NZ_JAVDXU010000001.1"/>
</dbReference>
<dbReference type="InterPro" id="IPR003680">
    <property type="entry name" value="Flavodoxin_fold"/>
</dbReference>
<dbReference type="EMBL" id="JAVDXU010000001">
    <property type="protein sequence ID" value="MDR7269853.1"/>
    <property type="molecule type" value="Genomic_DNA"/>
</dbReference>
<protein>
    <submittedName>
        <fullName evidence="4">Multimeric flavodoxin WrbA</fullName>
    </submittedName>
</protein>
<feature type="domain" description="Flavodoxin-like fold" evidence="3">
    <location>
        <begin position="8"/>
        <end position="184"/>
    </location>
</feature>
<dbReference type="Proteomes" id="UP001180453">
    <property type="component" value="Unassembled WGS sequence"/>
</dbReference>
<gene>
    <name evidence="4" type="ORF">J2X20_002482</name>
</gene>
<proteinExistence type="predicted"/>
<keyword evidence="5" id="KW-1185">Reference proteome</keyword>